<dbReference type="EMBL" id="GAMC01003518">
    <property type="protein sequence ID" value="JAC03038.1"/>
    <property type="molecule type" value="mRNA"/>
</dbReference>
<feature type="transmembrane region" description="Helical" evidence="1">
    <location>
        <begin position="21"/>
        <end position="40"/>
    </location>
</feature>
<keyword evidence="1" id="KW-1133">Transmembrane helix</keyword>
<name>W8BV35_CERCA</name>
<keyword evidence="1" id="KW-0812">Transmembrane</keyword>
<reference evidence="2" key="1">
    <citation type="submission" date="2013-07" db="EMBL/GenBank/DDBJ databases">
        <authorList>
            <person name="Geib S."/>
        </authorList>
    </citation>
    <scope>NUCLEOTIDE SEQUENCE</scope>
</reference>
<proteinExistence type="evidence at transcript level"/>
<accession>W8BV35</accession>
<sequence length="116" mass="12853">MPVQPQLSQAKPSQTNGHTNAHIYVCIGVLWPAYLTMPLLSMLNHALPCRAISLCPMPHSKTKRIPCQLRHVNKANNNTKTALVVSSGSHTNCRCSHVENRLTNKPEVELKLEHVG</sequence>
<evidence type="ECO:0000256" key="1">
    <source>
        <dbReference type="SAM" id="Phobius"/>
    </source>
</evidence>
<reference evidence="2" key="2">
    <citation type="journal article" date="2014" name="BMC Genomics">
        <title>A genomic perspective to assessing quality of mass-reared SIT flies used in Mediterranean fruit fly (Ceratitis capitata) eradication in California.</title>
        <authorList>
            <person name="Calla B."/>
            <person name="Hall B."/>
            <person name="Hou S."/>
            <person name="Geib S.M."/>
        </authorList>
    </citation>
    <scope>NUCLEOTIDE SEQUENCE</scope>
</reference>
<protein>
    <submittedName>
        <fullName evidence="2">Uncharacterized protein</fullName>
    </submittedName>
</protein>
<dbReference type="AlphaFoldDB" id="W8BV35"/>
<organism evidence="2">
    <name type="scientific">Ceratitis capitata</name>
    <name type="common">Mediterranean fruit fly</name>
    <name type="synonym">Tephritis capitata</name>
    <dbReference type="NCBI Taxonomy" id="7213"/>
    <lineage>
        <taxon>Eukaryota</taxon>
        <taxon>Metazoa</taxon>
        <taxon>Ecdysozoa</taxon>
        <taxon>Arthropoda</taxon>
        <taxon>Hexapoda</taxon>
        <taxon>Insecta</taxon>
        <taxon>Pterygota</taxon>
        <taxon>Neoptera</taxon>
        <taxon>Endopterygota</taxon>
        <taxon>Diptera</taxon>
        <taxon>Brachycera</taxon>
        <taxon>Muscomorpha</taxon>
        <taxon>Tephritoidea</taxon>
        <taxon>Tephritidae</taxon>
        <taxon>Ceratitis</taxon>
        <taxon>Ceratitis</taxon>
    </lineage>
</organism>
<evidence type="ECO:0000313" key="2">
    <source>
        <dbReference type="EMBL" id="JAC03038.1"/>
    </source>
</evidence>
<keyword evidence="1" id="KW-0472">Membrane</keyword>